<feature type="region of interest" description="Disordered" evidence="1">
    <location>
        <begin position="1"/>
        <end position="45"/>
    </location>
</feature>
<keyword evidence="3" id="KW-1185">Reference proteome</keyword>
<protein>
    <submittedName>
        <fullName evidence="2">Polysaccharide biosynthesis protein</fullName>
    </submittedName>
</protein>
<comment type="caution">
    <text evidence="2">The sequence shown here is derived from an EMBL/GenBank/DDBJ whole genome shotgun (WGS) entry which is preliminary data.</text>
</comment>
<evidence type="ECO:0000256" key="1">
    <source>
        <dbReference type="SAM" id="MobiDB-lite"/>
    </source>
</evidence>
<feature type="compositionally biased region" description="Basic and acidic residues" evidence="1">
    <location>
        <begin position="13"/>
        <end position="45"/>
    </location>
</feature>
<dbReference type="SUPFAM" id="SSF52540">
    <property type="entry name" value="P-loop containing nucleoside triphosphate hydrolases"/>
    <property type="match status" value="1"/>
</dbReference>
<organism evidence="2 3">
    <name type="scientific">Marinobacter lutaoensis</name>
    <dbReference type="NCBI Taxonomy" id="135739"/>
    <lineage>
        <taxon>Bacteria</taxon>
        <taxon>Pseudomonadati</taxon>
        <taxon>Pseudomonadota</taxon>
        <taxon>Gammaproteobacteria</taxon>
        <taxon>Pseudomonadales</taxon>
        <taxon>Marinobacteraceae</taxon>
        <taxon>Marinobacter</taxon>
    </lineage>
</organism>
<dbReference type="EMBL" id="MSCW01000001">
    <property type="protein sequence ID" value="ONF45429.1"/>
    <property type="molecule type" value="Genomic_DNA"/>
</dbReference>
<dbReference type="GO" id="GO:0005886">
    <property type="term" value="C:plasma membrane"/>
    <property type="evidence" value="ECO:0007669"/>
    <property type="project" value="TreeGrafter"/>
</dbReference>
<dbReference type="OrthoDB" id="9775724at2"/>
<dbReference type="InterPro" id="IPR050445">
    <property type="entry name" value="Bact_polysacc_biosynth/exp"/>
</dbReference>
<dbReference type="PANTHER" id="PTHR32309:SF13">
    <property type="entry name" value="FERRIC ENTEROBACTIN TRANSPORT PROTEIN FEPE"/>
    <property type="match status" value="1"/>
</dbReference>
<dbReference type="InterPro" id="IPR027417">
    <property type="entry name" value="P-loop_NTPase"/>
</dbReference>
<dbReference type="RefSeq" id="WP_076722922.1">
    <property type="nucleotide sequence ID" value="NZ_MSCW01000001.1"/>
</dbReference>
<sequence>MDDNKLYNALLKSQEEQKRKDGDLERLTDQRRDPGPDQKSRSDRYRTSWRNFTTHDDDRIPTVYDASVSLGLIANPRPWSREQLRKRKIIYPGMSDKAVMDAYREIRILLRNRARTPGFTVMVSSLGLERNSLLTSFNLAVAFAMDSHTSALLVDCDPYNRELQDLVSSDLDAGVTDFVADPSLSVKKILYPSGVDRLTVIPAGYQVSSAVELFASVRMRELMTELRERYPDRCIVVNAPPFRASTEARILERFCDQVVFSVPFGEVSGDDVAEAVEALGSDKFTGLVFQE</sequence>
<gene>
    <name evidence="2" type="ORF">BTO32_02955</name>
</gene>
<dbReference type="AlphaFoldDB" id="A0A1V2DY58"/>
<evidence type="ECO:0000313" key="3">
    <source>
        <dbReference type="Proteomes" id="UP000189339"/>
    </source>
</evidence>
<name>A0A1V2DY58_9GAMM</name>
<dbReference type="STRING" id="135739.BTO32_02955"/>
<dbReference type="Proteomes" id="UP000189339">
    <property type="component" value="Unassembled WGS sequence"/>
</dbReference>
<dbReference type="GO" id="GO:0004713">
    <property type="term" value="F:protein tyrosine kinase activity"/>
    <property type="evidence" value="ECO:0007669"/>
    <property type="project" value="TreeGrafter"/>
</dbReference>
<accession>A0A1V2DY58</accession>
<reference evidence="2 3" key="1">
    <citation type="submission" date="2016-12" db="EMBL/GenBank/DDBJ databases">
        <title>Marinobacter lutaoensis whole genome sequencing.</title>
        <authorList>
            <person name="Verma A."/>
            <person name="Krishnamurthi S."/>
        </authorList>
    </citation>
    <scope>NUCLEOTIDE SEQUENCE [LARGE SCALE GENOMIC DNA]</scope>
    <source>
        <strain evidence="2 3">T5054</strain>
    </source>
</reference>
<proteinExistence type="predicted"/>
<evidence type="ECO:0000313" key="2">
    <source>
        <dbReference type="EMBL" id="ONF45429.1"/>
    </source>
</evidence>
<dbReference type="Gene3D" id="3.40.50.300">
    <property type="entry name" value="P-loop containing nucleotide triphosphate hydrolases"/>
    <property type="match status" value="1"/>
</dbReference>
<dbReference type="PANTHER" id="PTHR32309">
    <property type="entry name" value="TYROSINE-PROTEIN KINASE"/>
    <property type="match status" value="1"/>
</dbReference>